<feature type="transmembrane region" description="Helical" evidence="9">
    <location>
        <begin position="440"/>
        <end position="458"/>
    </location>
</feature>
<feature type="transmembrane region" description="Helical" evidence="9">
    <location>
        <begin position="496"/>
        <end position="514"/>
    </location>
</feature>
<feature type="domain" description="Peptidase M28" evidence="10">
    <location>
        <begin position="103"/>
        <end position="292"/>
    </location>
</feature>
<accession>A0A1W6ML04</accession>
<dbReference type="PANTHER" id="PTHR12147:SF58">
    <property type="entry name" value="VACUOLAR MEMBRANE PROTEASE"/>
    <property type="match status" value="1"/>
</dbReference>
<evidence type="ECO:0000256" key="4">
    <source>
        <dbReference type="ARBA" id="ARBA00017435"/>
    </source>
</evidence>
<dbReference type="AlphaFoldDB" id="A0A1W6ML04"/>
<evidence type="ECO:0000256" key="3">
    <source>
        <dbReference type="ARBA" id="ARBA00010918"/>
    </source>
</evidence>
<keyword evidence="5" id="KW-0926">Vacuole</keyword>
<dbReference type="RefSeq" id="WP_085767059.1">
    <property type="nucleotide sequence ID" value="NZ_CP019344.1"/>
</dbReference>
<feature type="transmembrane region" description="Helical" evidence="9">
    <location>
        <begin position="407"/>
        <end position="428"/>
    </location>
</feature>
<organism evidence="11 12">
    <name type="scientific">Nonlabens spongiae</name>
    <dbReference type="NCBI Taxonomy" id="331648"/>
    <lineage>
        <taxon>Bacteria</taxon>
        <taxon>Pseudomonadati</taxon>
        <taxon>Bacteroidota</taxon>
        <taxon>Flavobacteriia</taxon>
        <taxon>Flavobacteriales</taxon>
        <taxon>Flavobacteriaceae</taxon>
        <taxon>Nonlabens</taxon>
    </lineage>
</organism>
<keyword evidence="7" id="KW-0325">Glycoprotein</keyword>
<keyword evidence="9" id="KW-0812">Transmembrane</keyword>
<dbReference type="GO" id="GO:0005774">
    <property type="term" value="C:vacuolar membrane"/>
    <property type="evidence" value="ECO:0007669"/>
    <property type="project" value="UniProtKB-SubCell"/>
</dbReference>
<keyword evidence="12" id="KW-1185">Reference proteome</keyword>
<evidence type="ECO:0000256" key="2">
    <source>
        <dbReference type="ARBA" id="ARBA00004128"/>
    </source>
</evidence>
<comment type="similarity">
    <text evidence="3">Belongs to the peptidase M28 family.</text>
</comment>
<feature type="transmembrane region" description="Helical" evidence="9">
    <location>
        <begin position="470"/>
        <end position="489"/>
    </location>
</feature>
<reference evidence="11 12" key="1">
    <citation type="submission" date="2016-11" db="EMBL/GenBank/DDBJ databases">
        <title>Trade-off between light-utilization and light-protection in marine flavobacteria.</title>
        <authorList>
            <person name="Kumagai Y."/>
        </authorList>
    </citation>
    <scope>NUCLEOTIDE SEQUENCE [LARGE SCALE GENOMIC DNA]</scope>
    <source>
        <strain evidence="11 12">JCM 13191</strain>
    </source>
</reference>
<proteinExistence type="inferred from homology"/>
<evidence type="ECO:0000256" key="1">
    <source>
        <dbReference type="ARBA" id="ARBA00003273"/>
    </source>
</evidence>
<dbReference type="EMBL" id="CP019344">
    <property type="protein sequence ID" value="ARN78257.1"/>
    <property type="molecule type" value="Genomic_DNA"/>
</dbReference>
<dbReference type="GO" id="GO:0008235">
    <property type="term" value="F:metalloexopeptidase activity"/>
    <property type="evidence" value="ECO:0007669"/>
    <property type="project" value="InterPro"/>
</dbReference>
<feature type="transmembrane region" description="Helical" evidence="9">
    <location>
        <begin position="552"/>
        <end position="570"/>
    </location>
</feature>
<evidence type="ECO:0000256" key="7">
    <source>
        <dbReference type="ARBA" id="ARBA00023180"/>
    </source>
</evidence>
<dbReference type="InterPro" id="IPR007484">
    <property type="entry name" value="Peptidase_M28"/>
</dbReference>
<sequence>MRPKSHFTSAISFIAILLLCWYAFHSQTPSAEVEDNVPLEEWSTQRALNHVKALSQEPHYVGSPGHAKAREYIITQLESLGLSVETQRGFTLDEFGNLAEPINILARIEGTDPDARAVVLSTHYDSDPHSSLGASDAASGVATIIEGVRTFLHSGKKPKNDVIVLITDSEELGLNGASLFVNEHPWADDVAIVLNFESRGSGGPSYMLVETNGGNQKIIEAFSDAGVDYPVANSLAYSIYKMLPNSTDLTVFRVDKDINGLNFAFIGDHFDYHTQLDNYERLDRNSLAHQGSYLMPQLKFFANDARKGDYKTEKGNDLVYFPLPGLDLVSFPFSWLPIMIIVGGIGLLILIVLGVKKSRIKIKDVFIGFVPFLISLILSYLLITYGFQVVAGDVFYVDKGSVFPYNGYWWVAAASALALAICFALYHLIYHRDRIASHSVAPLFFLWLIALLICFPVGDGGLIPGIFLPGAGFFLVPFFMGLILVWLNIYQKRPSYILTVLLAIPTIFIFVPFIKAFPVALGMSILFLAGILTVLVFGLMMPIFGHYRKKGLLAIICLLVAGGFIVTAFAKAEFSKSQPQSTSLLYIADLDAKTAKWASYDAFLTNWTREKLGDAPEDAQVLGKNVADSKYRSRIRHTAPADFIAMDSLNIQVLSDTLLNQNRRVKLSISSNSKVNRYEVFADTTYQFTELIANEKPAPIDEETGLVYPYRRGNRLISYYVNENKPLELEMSFSSDQEPELMIYAASFDLLENKDLNVSSRPENQIPMPFVLNDAVIRKKSVTLNQVDMSESPSIEEND</sequence>
<comment type="function">
    <text evidence="1">May be involved in vacuolar sorting and osmoregulation.</text>
</comment>
<dbReference type="GO" id="GO:0006508">
    <property type="term" value="P:proteolysis"/>
    <property type="evidence" value="ECO:0007669"/>
    <property type="project" value="InterPro"/>
</dbReference>
<gene>
    <name evidence="11" type="ORF">BST97_09785</name>
</gene>
<keyword evidence="6 9" id="KW-1133">Transmembrane helix</keyword>
<dbReference type="SUPFAM" id="SSF53187">
    <property type="entry name" value="Zn-dependent exopeptidases"/>
    <property type="match status" value="1"/>
</dbReference>
<name>A0A1W6ML04_9FLAO</name>
<dbReference type="InterPro" id="IPR045175">
    <property type="entry name" value="M28_fam"/>
</dbReference>
<dbReference type="Proteomes" id="UP000193431">
    <property type="component" value="Chromosome"/>
</dbReference>
<evidence type="ECO:0000313" key="12">
    <source>
        <dbReference type="Proteomes" id="UP000193431"/>
    </source>
</evidence>
<keyword evidence="9" id="KW-0472">Membrane</keyword>
<protein>
    <recommendedName>
        <fullName evidence="4">Vacuolar membrane protease</fullName>
    </recommendedName>
    <alternativeName>
        <fullName evidence="8">FXNA-related family protease 1</fullName>
    </alternativeName>
</protein>
<evidence type="ECO:0000256" key="6">
    <source>
        <dbReference type="ARBA" id="ARBA00022989"/>
    </source>
</evidence>
<dbReference type="Gene3D" id="3.40.630.10">
    <property type="entry name" value="Zn peptidases"/>
    <property type="match status" value="1"/>
</dbReference>
<feature type="transmembrane region" description="Helical" evidence="9">
    <location>
        <begin position="520"/>
        <end position="540"/>
    </location>
</feature>
<evidence type="ECO:0000259" key="10">
    <source>
        <dbReference type="Pfam" id="PF04389"/>
    </source>
</evidence>
<feature type="transmembrane region" description="Helical" evidence="9">
    <location>
        <begin position="333"/>
        <end position="353"/>
    </location>
</feature>
<dbReference type="OrthoDB" id="9778250at2"/>
<comment type="subcellular location">
    <subcellularLocation>
        <location evidence="2">Vacuole membrane</location>
        <topology evidence="2">Multi-pass membrane protein</topology>
    </subcellularLocation>
</comment>
<evidence type="ECO:0000256" key="8">
    <source>
        <dbReference type="ARBA" id="ARBA00031512"/>
    </source>
</evidence>
<dbReference type="STRING" id="331648.BST97_09785"/>
<feature type="transmembrane region" description="Helical" evidence="9">
    <location>
        <begin position="365"/>
        <end position="387"/>
    </location>
</feature>
<evidence type="ECO:0000313" key="11">
    <source>
        <dbReference type="EMBL" id="ARN78257.1"/>
    </source>
</evidence>
<dbReference type="Pfam" id="PF04389">
    <property type="entry name" value="Peptidase_M28"/>
    <property type="match status" value="1"/>
</dbReference>
<dbReference type="PANTHER" id="PTHR12147">
    <property type="entry name" value="METALLOPEPTIDASE M28 FAMILY MEMBER"/>
    <property type="match status" value="1"/>
</dbReference>
<evidence type="ECO:0000256" key="9">
    <source>
        <dbReference type="SAM" id="Phobius"/>
    </source>
</evidence>
<evidence type="ECO:0000256" key="5">
    <source>
        <dbReference type="ARBA" id="ARBA00022554"/>
    </source>
</evidence>